<dbReference type="InterPro" id="IPR049577">
    <property type="entry name" value="GMPP_N"/>
</dbReference>
<keyword evidence="3" id="KW-0548">Nucleotidyltransferase</keyword>
<accession>A0A2H0YVT0</accession>
<proteinExistence type="predicted"/>
<dbReference type="GO" id="GO:0004475">
    <property type="term" value="F:mannose-1-phosphate guanylyltransferase (GTP) activity"/>
    <property type="evidence" value="ECO:0007669"/>
    <property type="project" value="InterPro"/>
</dbReference>
<evidence type="ECO:0000259" key="1">
    <source>
        <dbReference type="Pfam" id="PF00483"/>
    </source>
</evidence>
<dbReference type="InterPro" id="IPR029044">
    <property type="entry name" value="Nucleotide-diphossugar_trans"/>
</dbReference>
<dbReference type="Pfam" id="PF22640">
    <property type="entry name" value="ManC_GMP_beta-helix"/>
    <property type="match status" value="1"/>
</dbReference>
<reference evidence="3 4" key="1">
    <citation type="submission" date="2017-09" db="EMBL/GenBank/DDBJ databases">
        <title>Depth-based differentiation of microbial function through sediment-hosted aquifers and enrichment of novel symbionts in the deep terrestrial subsurface.</title>
        <authorList>
            <person name="Probst A.J."/>
            <person name="Ladd B."/>
            <person name="Jarett J.K."/>
            <person name="Geller-Mcgrath D.E."/>
            <person name="Sieber C.M."/>
            <person name="Emerson J.B."/>
            <person name="Anantharaman K."/>
            <person name="Thomas B.C."/>
            <person name="Malmstrom R."/>
            <person name="Stieglmeier M."/>
            <person name="Klingl A."/>
            <person name="Woyke T."/>
            <person name="Ryan C.M."/>
            <person name="Banfield J.F."/>
        </authorList>
    </citation>
    <scope>NUCLEOTIDE SEQUENCE [LARGE SCALE GENOMIC DNA]</scope>
    <source>
        <strain evidence="3">CG08_land_8_20_14_0_20_40_16</strain>
    </source>
</reference>
<feature type="domain" description="Nucleotidyl transferase" evidence="1">
    <location>
        <begin position="3"/>
        <end position="283"/>
    </location>
</feature>
<evidence type="ECO:0000259" key="2">
    <source>
        <dbReference type="Pfam" id="PF22640"/>
    </source>
</evidence>
<sequence length="360" mass="41345">MKIVILAGGGGTRLWPVSRKNKPKQIQPFIGNKTLLQKTFERLRSGFKLDDILVSANARHYSLIHKQIPALPKKNYILEPEKKDTAAAIGLVAAYLAKQNPKEVFLTANADHYIKNVKEYIRIIKLIGKVVKDNPAATGLVGIKPTYPETEYGYIKINKLFGQIGNDEIFYGEKFIEKPDFITAKKYFKAWDYLWNPAMFCWRADYLLSLFKKHLPKHYLHLNKIQKAVGTKSEKSVLNREFKKIKPSISIDYGIMEKIKKMLVVPADFDWVDVGHWRTVKDVLSQKKDDNVIKGKYVGHDSKGNLIYSYSGKLIATAGVKNMVIIDTEDCLLVCPKNRAHEIKKIVEELKKRKDYQKYL</sequence>
<dbReference type="InterPro" id="IPR054566">
    <property type="entry name" value="ManC/GMP-like_b-helix"/>
</dbReference>
<keyword evidence="3" id="KW-0808">Transferase</keyword>
<protein>
    <submittedName>
        <fullName evidence="3">Mannose-1-phosphate guanylyltransferase</fullName>
    </submittedName>
</protein>
<dbReference type="Proteomes" id="UP000231542">
    <property type="component" value="Unassembled WGS sequence"/>
</dbReference>
<comment type="caution">
    <text evidence="3">The sequence shown here is derived from an EMBL/GenBank/DDBJ whole genome shotgun (WGS) entry which is preliminary data.</text>
</comment>
<dbReference type="CDD" id="cd02509">
    <property type="entry name" value="GDP-M1P_Guanylyltransferase"/>
    <property type="match status" value="1"/>
</dbReference>
<dbReference type="SUPFAM" id="SSF159283">
    <property type="entry name" value="Guanosine diphospho-D-mannose pyrophosphorylase/mannose-6-phosphate isomerase linker domain"/>
    <property type="match status" value="1"/>
</dbReference>
<evidence type="ECO:0000313" key="3">
    <source>
        <dbReference type="EMBL" id="PIS42604.1"/>
    </source>
</evidence>
<dbReference type="InterPro" id="IPR051161">
    <property type="entry name" value="Mannose-6P_isomerase_type2"/>
</dbReference>
<feature type="domain" description="MannoseP isomerase/GMP-like beta-helix" evidence="2">
    <location>
        <begin position="295"/>
        <end position="350"/>
    </location>
</feature>
<dbReference type="Pfam" id="PF00483">
    <property type="entry name" value="NTP_transferase"/>
    <property type="match status" value="1"/>
</dbReference>
<dbReference type="PANTHER" id="PTHR46390:SF1">
    <property type="entry name" value="MANNOSE-1-PHOSPHATE GUANYLYLTRANSFERASE"/>
    <property type="match status" value="1"/>
</dbReference>
<dbReference type="GO" id="GO:0009298">
    <property type="term" value="P:GDP-mannose biosynthetic process"/>
    <property type="evidence" value="ECO:0007669"/>
    <property type="project" value="TreeGrafter"/>
</dbReference>
<dbReference type="EMBL" id="PEXU01000032">
    <property type="protein sequence ID" value="PIS42604.1"/>
    <property type="molecule type" value="Genomic_DNA"/>
</dbReference>
<dbReference type="PANTHER" id="PTHR46390">
    <property type="entry name" value="MANNOSE-1-PHOSPHATE GUANYLYLTRANSFERASE"/>
    <property type="match status" value="1"/>
</dbReference>
<organism evidence="3 4">
    <name type="scientific">Candidatus Kerfeldbacteria bacterium CG08_land_8_20_14_0_20_40_16</name>
    <dbReference type="NCBI Taxonomy" id="2014244"/>
    <lineage>
        <taxon>Bacteria</taxon>
        <taxon>Candidatus Kerfeldiibacteriota</taxon>
    </lineage>
</organism>
<dbReference type="Gene3D" id="3.90.550.10">
    <property type="entry name" value="Spore Coat Polysaccharide Biosynthesis Protein SpsA, Chain A"/>
    <property type="match status" value="1"/>
</dbReference>
<dbReference type="SUPFAM" id="SSF53448">
    <property type="entry name" value="Nucleotide-diphospho-sugar transferases"/>
    <property type="match status" value="1"/>
</dbReference>
<dbReference type="AlphaFoldDB" id="A0A2H0YVT0"/>
<name>A0A2H0YVT0_9BACT</name>
<evidence type="ECO:0000313" key="4">
    <source>
        <dbReference type="Proteomes" id="UP000231542"/>
    </source>
</evidence>
<gene>
    <name evidence="3" type="ORF">COT24_02665</name>
</gene>
<dbReference type="InterPro" id="IPR005835">
    <property type="entry name" value="NTP_transferase_dom"/>
</dbReference>